<dbReference type="Proteomes" id="UP000243374">
    <property type="component" value="Unassembled WGS sequence"/>
</dbReference>
<reference evidence="2 3" key="1">
    <citation type="submission" date="2016-10" db="EMBL/GenBank/DDBJ databases">
        <authorList>
            <person name="Varghese N."/>
            <person name="Submissions S."/>
        </authorList>
    </citation>
    <scope>NUCLEOTIDE SEQUENCE [LARGE SCALE GENOMIC DNA]</scope>
    <source>
        <strain evidence="2 3">22B</strain>
    </source>
</reference>
<dbReference type="InterPro" id="IPR002611">
    <property type="entry name" value="IstB_ATP-bd"/>
</dbReference>
<dbReference type="InterPro" id="IPR027417">
    <property type="entry name" value="P-loop_NTPase"/>
</dbReference>
<dbReference type="PIRSF" id="PIRSF003073">
    <property type="entry name" value="DNAC_TnpB_IstB"/>
    <property type="match status" value="1"/>
</dbReference>
<dbReference type="AlphaFoldDB" id="A0A662ZFB7"/>
<dbReference type="InterPro" id="IPR003593">
    <property type="entry name" value="AAA+_ATPase"/>
</dbReference>
<dbReference type="CDD" id="cd00009">
    <property type="entry name" value="AAA"/>
    <property type="match status" value="1"/>
</dbReference>
<dbReference type="OrthoDB" id="8150723at2"/>
<feature type="domain" description="AAA+ ATPase" evidence="1">
    <location>
        <begin position="109"/>
        <end position="243"/>
    </location>
</feature>
<dbReference type="Gene3D" id="3.40.50.300">
    <property type="entry name" value="P-loop containing nucleotide triphosphate hydrolases"/>
    <property type="match status" value="1"/>
</dbReference>
<keyword evidence="3" id="KW-1185">Reference proteome</keyword>
<dbReference type="PANTHER" id="PTHR30050:SF4">
    <property type="entry name" value="ATP-BINDING PROTEIN RV3427C IN INSERTION SEQUENCE-RELATED"/>
    <property type="match status" value="1"/>
</dbReference>
<dbReference type="PANTHER" id="PTHR30050">
    <property type="entry name" value="CHROMOSOMAL REPLICATION INITIATOR PROTEIN DNAA"/>
    <property type="match status" value="1"/>
</dbReference>
<accession>A0A662ZFB7</accession>
<evidence type="ECO:0000313" key="3">
    <source>
        <dbReference type="Proteomes" id="UP000243374"/>
    </source>
</evidence>
<dbReference type="Pfam" id="PF01695">
    <property type="entry name" value="IstB_IS21"/>
    <property type="match status" value="1"/>
</dbReference>
<dbReference type="RefSeq" id="WP_074842051.1">
    <property type="nucleotide sequence ID" value="NZ_FOSF01000166.1"/>
</dbReference>
<name>A0A662ZFB7_9GAMM</name>
<evidence type="ECO:0000313" key="2">
    <source>
        <dbReference type="EMBL" id="SFK63670.1"/>
    </source>
</evidence>
<sequence>MSSLSNVVLLPEQKEILTMIQENKLDGFYSEIVEQFSNEALFKDMSFEDRLKRCLEAYNEHVSNNRFKRLLLNSKIRNKVYLRQISPAPSRGLSNELLLKLKDGDFLNKAINIVITGPTGTGKTLLACATGVEAMLKGHSVLFYRMSDFISLIEAKNPVAFSRFKERLRKIELLILDDYGLETIHDKAVCALNEIADIRYGIGSTIITTQLKKKSLKNVIDESPIRDALADRLFRDCDIEVVLKGTSWRGSAGELNGFKDE</sequence>
<dbReference type="EMBL" id="FOSF01000166">
    <property type="protein sequence ID" value="SFK63670.1"/>
    <property type="molecule type" value="Genomic_DNA"/>
</dbReference>
<organism evidence="2 3">
    <name type="scientific">Succinivibrio dextrinosolvens</name>
    <dbReference type="NCBI Taxonomy" id="83771"/>
    <lineage>
        <taxon>Bacteria</taxon>
        <taxon>Pseudomonadati</taxon>
        <taxon>Pseudomonadota</taxon>
        <taxon>Gammaproteobacteria</taxon>
        <taxon>Aeromonadales</taxon>
        <taxon>Succinivibrionaceae</taxon>
        <taxon>Succinivibrio</taxon>
    </lineage>
</organism>
<protein>
    <submittedName>
        <fullName evidence="2">DNA replication protein DnaC</fullName>
    </submittedName>
</protein>
<gene>
    <name evidence="2" type="ORF">SAMN04487865_11662</name>
</gene>
<dbReference type="SUPFAM" id="SSF52540">
    <property type="entry name" value="P-loop containing nucleoside triphosphate hydrolases"/>
    <property type="match status" value="1"/>
</dbReference>
<dbReference type="GO" id="GO:0006260">
    <property type="term" value="P:DNA replication"/>
    <property type="evidence" value="ECO:0007669"/>
    <property type="project" value="TreeGrafter"/>
</dbReference>
<dbReference type="InterPro" id="IPR028350">
    <property type="entry name" value="DNAC/IstB-like"/>
</dbReference>
<proteinExistence type="predicted"/>
<dbReference type="GO" id="GO:0005524">
    <property type="term" value="F:ATP binding"/>
    <property type="evidence" value="ECO:0007669"/>
    <property type="project" value="InterPro"/>
</dbReference>
<dbReference type="SMART" id="SM00382">
    <property type="entry name" value="AAA"/>
    <property type="match status" value="1"/>
</dbReference>
<evidence type="ECO:0000259" key="1">
    <source>
        <dbReference type="SMART" id="SM00382"/>
    </source>
</evidence>